<dbReference type="GeneID" id="94425148"/>
<evidence type="ECO:0000256" key="2">
    <source>
        <dbReference type="ARBA" id="ARBA00022741"/>
    </source>
</evidence>
<gene>
    <name evidence="9" type="ORF">CSUI_001732</name>
</gene>
<feature type="transmembrane region" description="Helical" evidence="6">
    <location>
        <begin position="87"/>
        <end position="108"/>
    </location>
</feature>
<dbReference type="SUPFAM" id="SSF52540">
    <property type="entry name" value="P-loop containing nucleoside triphosphate hydrolases"/>
    <property type="match status" value="2"/>
</dbReference>
<keyword evidence="6" id="KW-0472">Membrane</keyword>
<dbReference type="Proteomes" id="UP000221165">
    <property type="component" value="Unassembled WGS sequence"/>
</dbReference>
<dbReference type="InterPro" id="IPR018368">
    <property type="entry name" value="ClpA/B_CS1"/>
</dbReference>
<feature type="region of interest" description="Disordered" evidence="5">
    <location>
        <begin position="108"/>
        <end position="188"/>
    </location>
</feature>
<dbReference type="RefSeq" id="XP_067926085.1">
    <property type="nucleotide sequence ID" value="XM_068061937.1"/>
</dbReference>
<dbReference type="InterPro" id="IPR019489">
    <property type="entry name" value="Clp_ATPase_C"/>
</dbReference>
<feature type="region of interest" description="Disordered" evidence="5">
    <location>
        <begin position="889"/>
        <end position="917"/>
    </location>
</feature>
<dbReference type="Pfam" id="PF10431">
    <property type="entry name" value="ClpB_D2-small"/>
    <property type="match status" value="1"/>
</dbReference>
<accession>A0A2C6LBE6</accession>
<keyword evidence="4" id="KW-0143">Chaperone</keyword>
<dbReference type="GO" id="GO:0034605">
    <property type="term" value="P:cellular response to heat"/>
    <property type="evidence" value="ECO:0007669"/>
    <property type="project" value="TreeGrafter"/>
</dbReference>
<evidence type="ECO:0000256" key="4">
    <source>
        <dbReference type="ARBA" id="ARBA00023186"/>
    </source>
</evidence>
<dbReference type="OrthoDB" id="47330at2759"/>
<evidence type="ECO:0000259" key="7">
    <source>
        <dbReference type="SMART" id="SM00382"/>
    </source>
</evidence>
<dbReference type="Pfam" id="PF17871">
    <property type="entry name" value="AAA_lid_9"/>
    <property type="match status" value="1"/>
</dbReference>
<evidence type="ECO:0000313" key="9">
    <source>
        <dbReference type="EMBL" id="PHJ24412.1"/>
    </source>
</evidence>
<dbReference type="PROSITE" id="PS00870">
    <property type="entry name" value="CLPAB_1"/>
    <property type="match status" value="1"/>
</dbReference>
<dbReference type="Gene3D" id="3.40.50.300">
    <property type="entry name" value="P-loop containing nucleotide triphosphate hydrolases"/>
    <property type="match status" value="2"/>
</dbReference>
<dbReference type="SUPFAM" id="SSF81923">
    <property type="entry name" value="Double Clp-N motif"/>
    <property type="match status" value="1"/>
</dbReference>
<dbReference type="CDD" id="cd19499">
    <property type="entry name" value="RecA-like_ClpB_Hsp104-like"/>
    <property type="match status" value="1"/>
</dbReference>
<feature type="domain" description="AAA+ ATPase" evidence="7">
    <location>
        <begin position="736"/>
        <end position="878"/>
    </location>
</feature>
<keyword evidence="10" id="KW-1185">Reference proteome</keyword>
<dbReference type="InterPro" id="IPR004176">
    <property type="entry name" value="Clp_R_N"/>
</dbReference>
<dbReference type="InterPro" id="IPR041546">
    <property type="entry name" value="ClpA/ClpB_AAA_lid"/>
</dbReference>
<dbReference type="AlphaFoldDB" id="A0A2C6LBE6"/>
<dbReference type="CDD" id="cd00009">
    <property type="entry name" value="AAA"/>
    <property type="match status" value="1"/>
</dbReference>
<dbReference type="InterPro" id="IPR050130">
    <property type="entry name" value="ClpA_ClpB"/>
</dbReference>
<dbReference type="InterPro" id="IPR036628">
    <property type="entry name" value="Clp_N_dom_sf"/>
</dbReference>
<evidence type="ECO:0000256" key="3">
    <source>
        <dbReference type="ARBA" id="ARBA00022840"/>
    </source>
</evidence>
<feature type="region of interest" description="Disordered" evidence="5">
    <location>
        <begin position="611"/>
        <end position="650"/>
    </location>
</feature>
<dbReference type="SMART" id="SM00382">
    <property type="entry name" value="AAA"/>
    <property type="match status" value="2"/>
</dbReference>
<name>A0A2C6LBE6_9APIC</name>
<dbReference type="Gene3D" id="1.10.8.60">
    <property type="match status" value="2"/>
</dbReference>
<sequence length="1081" mass="117870">MHTSSSFSSFSSSFLVGSTKRRDKKEPFFVPGMPVMNGRMDRCQQGTDTPSMKARGAAATATPPKIEVAKSSSLRSLQPAHHRRKSFSLFSTFVILFILTTLCSFSVASDNEPPSGPPSRPPSSGKGGRGEDDDKGPSSPDAKDNSERKKGKMGAGEQGEQGNGGTNDGEKKLVAPPPLGRLKPTATRENFTDLASDVLDCTEQLAWMLQHAEISTVHLIACLLDMPGDPTIPKAIDEAGGNAAEFRKEMHNVLIRIPPSMTPLSYGEAHPMPGLRRTVVEAFHDSQKQSLSLVGINNLVNALAATDRFRTRLAGTGADTDRFAALVNEAYMSQNRPGGVLTPDGGGRPGSGNTEWMKAFGVNLTEQARSGRFSTITGRDEEIEQITSVLSRMNKANCLLLGEPGVGKTAVVEALAQRVVDGNVTDPLLGVTIFSLDVASLLSGSSMRGEFERRMKTIIEHLLSSQRSIVLFIDEIHTLMGAGKADGPMDAANLLKPALARGDLRVIGATTRMEYRKYIEKDQAFARRFIVVEMKEPTVDRTITMLRGLRSKLEGHHRISISDEALVAAATLSHRYIKSRQLPDKAIDLIDDACAIKEVKRLKKRHLLDVPTEDGSEVTGESGNKTGKNEDDKKDTTSVHRVASETQLRRKKSDELGVLNTELEKKASSDETNVLTVNDVADVISLRTGIPVSKLTESEKQTLLRLPAALHDQVIGQDEAVEAVANAIIRSRAGLSSKNAPIGVGKTELAKALTLAIFHDEKNLIRLDMSEFSEPHTVARLVGSPPGYVSHDEGGQLTEAVRQRPHSVVLFDEIENAHPNVFGYFLQLLDEGRLTDSRGVTVDFTNCVIIATSNIGASQILQASEKAADGKMTIGHFDKEKERLEHLADASAGAAMAEDSDDKKKEGGSTALSRKKKSNWKIQARSAVMAEAAKVFKPQVLNRMNIIIFDPLTPQDLKQIVGIQARGLAKLLGEQKIELIIDDGAARFIVERAYSRNFGARRLKRFFDKNITGRLAPWMLTGWLRPNMRLRIASSRTKKNSLEAHVCEVDGDGRCNRATRRARILCTAKVPDQTKDAEDPM</sequence>
<dbReference type="Pfam" id="PF02861">
    <property type="entry name" value="Clp_N"/>
    <property type="match status" value="1"/>
</dbReference>
<keyword evidence="2" id="KW-0547">Nucleotide-binding</keyword>
<evidence type="ECO:0000256" key="5">
    <source>
        <dbReference type="SAM" id="MobiDB-lite"/>
    </source>
</evidence>
<dbReference type="SMART" id="SM01086">
    <property type="entry name" value="ClpB_D2-small"/>
    <property type="match status" value="1"/>
</dbReference>
<feature type="compositionally biased region" description="Gly residues" evidence="5">
    <location>
        <begin position="153"/>
        <end position="167"/>
    </location>
</feature>
<dbReference type="EMBL" id="MIGC01000692">
    <property type="protein sequence ID" value="PHJ24412.1"/>
    <property type="molecule type" value="Genomic_DNA"/>
</dbReference>
<dbReference type="Gene3D" id="1.10.1780.10">
    <property type="entry name" value="Clp, N-terminal domain"/>
    <property type="match status" value="1"/>
</dbReference>
<dbReference type="InterPro" id="IPR027417">
    <property type="entry name" value="P-loop_NTPase"/>
</dbReference>
<protein>
    <submittedName>
        <fullName evidence="9">Aaa family protein</fullName>
    </submittedName>
</protein>
<evidence type="ECO:0000259" key="8">
    <source>
        <dbReference type="SMART" id="SM01086"/>
    </source>
</evidence>
<dbReference type="Pfam" id="PF07724">
    <property type="entry name" value="AAA_2"/>
    <property type="match status" value="1"/>
</dbReference>
<feature type="region of interest" description="Disordered" evidence="5">
    <location>
        <begin position="44"/>
        <end position="82"/>
    </location>
</feature>
<feature type="domain" description="AAA+ ATPase" evidence="7">
    <location>
        <begin position="394"/>
        <end position="538"/>
    </location>
</feature>
<dbReference type="PANTHER" id="PTHR11638">
    <property type="entry name" value="ATP-DEPENDENT CLP PROTEASE"/>
    <property type="match status" value="1"/>
</dbReference>
<dbReference type="InterPro" id="IPR001270">
    <property type="entry name" value="ClpA/B"/>
</dbReference>
<proteinExistence type="predicted"/>
<reference evidence="9 10" key="1">
    <citation type="journal article" date="2017" name="Int. J. Parasitol.">
        <title>The genome of the protozoan parasite Cystoisospora suis and a reverse vaccinology approach to identify vaccine candidates.</title>
        <authorList>
            <person name="Palmieri N."/>
            <person name="Shrestha A."/>
            <person name="Ruttkowski B."/>
            <person name="Beck T."/>
            <person name="Vogl C."/>
            <person name="Tomley F."/>
            <person name="Blake D.P."/>
            <person name="Joachim A."/>
        </authorList>
    </citation>
    <scope>NUCLEOTIDE SEQUENCE [LARGE SCALE GENOMIC DNA]</scope>
    <source>
        <strain evidence="9 10">Wien I</strain>
    </source>
</reference>
<keyword evidence="3" id="KW-0067">ATP-binding</keyword>
<evidence type="ECO:0000313" key="10">
    <source>
        <dbReference type="Proteomes" id="UP000221165"/>
    </source>
</evidence>
<dbReference type="GO" id="GO:0005524">
    <property type="term" value="F:ATP binding"/>
    <property type="evidence" value="ECO:0007669"/>
    <property type="project" value="UniProtKB-KW"/>
</dbReference>
<comment type="caution">
    <text evidence="9">The sequence shown here is derived from an EMBL/GenBank/DDBJ whole genome shotgun (WGS) entry which is preliminary data.</text>
</comment>
<organism evidence="9 10">
    <name type="scientific">Cystoisospora suis</name>
    <dbReference type="NCBI Taxonomy" id="483139"/>
    <lineage>
        <taxon>Eukaryota</taxon>
        <taxon>Sar</taxon>
        <taxon>Alveolata</taxon>
        <taxon>Apicomplexa</taxon>
        <taxon>Conoidasida</taxon>
        <taxon>Coccidia</taxon>
        <taxon>Eucoccidiorida</taxon>
        <taxon>Eimeriorina</taxon>
        <taxon>Sarcocystidae</taxon>
        <taxon>Cystoisospora</taxon>
    </lineage>
</organism>
<dbReference type="GO" id="GO:0016887">
    <property type="term" value="F:ATP hydrolysis activity"/>
    <property type="evidence" value="ECO:0007669"/>
    <property type="project" value="InterPro"/>
</dbReference>
<keyword evidence="6" id="KW-1133">Transmembrane helix</keyword>
<dbReference type="PANTHER" id="PTHR11638:SF18">
    <property type="entry name" value="HEAT SHOCK PROTEIN 104"/>
    <property type="match status" value="1"/>
</dbReference>
<feature type="compositionally biased region" description="Basic and acidic residues" evidence="5">
    <location>
        <begin position="128"/>
        <end position="148"/>
    </location>
</feature>
<feature type="domain" description="Clp ATPase C-terminal" evidence="8">
    <location>
        <begin position="952"/>
        <end position="1044"/>
    </location>
</feature>
<feature type="compositionally biased region" description="Basic and acidic residues" evidence="5">
    <location>
        <begin position="627"/>
        <end position="638"/>
    </location>
</feature>
<dbReference type="VEuPathDB" id="ToxoDB:CSUI_001732"/>
<dbReference type="PRINTS" id="PR00300">
    <property type="entry name" value="CLPPROTEASEA"/>
</dbReference>
<keyword evidence="1" id="KW-0677">Repeat</keyword>
<dbReference type="GO" id="GO:0005737">
    <property type="term" value="C:cytoplasm"/>
    <property type="evidence" value="ECO:0007669"/>
    <property type="project" value="TreeGrafter"/>
</dbReference>
<evidence type="ECO:0000256" key="1">
    <source>
        <dbReference type="ARBA" id="ARBA00022737"/>
    </source>
</evidence>
<evidence type="ECO:0000256" key="6">
    <source>
        <dbReference type="SAM" id="Phobius"/>
    </source>
</evidence>
<dbReference type="InterPro" id="IPR003959">
    <property type="entry name" value="ATPase_AAA_core"/>
</dbReference>
<dbReference type="InterPro" id="IPR003593">
    <property type="entry name" value="AAA+_ATPase"/>
</dbReference>
<dbReference type="Pfam" id="PF00004">
    <property type="entry name" value="AAA"/>
    <property type="match status" value="1"/>
</dbReference>
<keyword evidence="6" id="KW-0812">Transmembrane</keyword>